<organism evidence="2">
    <name type="scientific">freshwater metagenome</name>
    <dbReference type="NCBI Taxonomy" id="449393"/>
    <lineage>
        <taxon>unclassified sequences</taxon>
        <taxon>metagenomes</taxon>
        <taxon>ecological metagenomes</taxon>
    </lineage>
</organism>
<protein>
    <submittedName>
        <fullName evidence="2">Unannotated protein</fullName>
    </submittedName>
</protein>
<name>A0A6J6CVV0_9ZZZZ</name>
<accession>A0A6J6CVV0</accession>
<dbReference type="InterPro" id="IPR019554">
    <property type="entry name" value="Soluble_ligand-bd"/>
</dbReference>
<evidence type="ECO:0000259" key="1">
    <source>
        <dbReference type="Pfam" id="PF10531"/>
    </source>
</evidence>
<dbReference type="InterPro" id="IPR010994">
    <property type="entry name" value="RuvA_2-like"/>
</dbReference>
<dbReference type="PANTHER" id="PTHR21180">
    <property type="entry name" value="ENDONUCLEASE/EXONUCLEASE/PHOSPHATASE FAMILY DOMAIN-CONTAINING PROTEIN 1"/>
    <property type="match status" value="1"/>
</dbReference>
<dbReference type="GO" id="GO:0015628">
    <property type="term" value="P:protein secretion by the type II secretion system"/>
    <property type="evidence" value="ECO:0007669"/>
    <property type="project" value="TreeGrafter"/>
</dbReference>
<dbReference type="Pfam" id="PF12836">
    <property type="entry name" value="HHH_3"/>
    <property type="match status" value="1"/>
</dbReference>
<reference evidence="2" key="1">
    <citation type="submission" date="2020-05" db="EMBL/GenBank/DDBJ databases">
        <authorList>
            <person name="Chiriac C."/>
            <person name="Salcher M."/>
            <person name="Ghai R."/>
            <person name="Kavagutti S V."/>
        </authorList>
    </citation>
    <scope>NUCLEOTIDE SEQUENCE</scope>
</reference>
<dbReference type="PANTHER" id="PTHR21180:SF32">
    <property type="entry name" value="ENDONUCLEASE_EXONUCLEASE_PHOSPHATASE FAMILY DOMAIN-CONTAINING PROTEIN 1"/>
    <property type="match status" value="1"/>
</dbReference>
<dbReference type="GO" id="GO:0015627">
    <property type="term" value="C:type II protein secretion system complex"/>
    <property type="evidence" value="ECO:0007669"/>
    <property type="project" value="TreeGrafter"/>
</dbReference>
<dbReference type="AlphaFoldDB" id="A0A6J6CVV0"/>
<evidence type="ECO:0000313" key="2">
    <source>
        <dbReference type="EMBL" id="CAB4555214.1"/>
    </source>
</evidence>
<dbReference type="Gene3D" id="1.10.150.310">
    <property type="entry name" value="Tex RuvX-like domain-like"/>
    <property type="match status" value="1"/>
</dbReference>
<feature type="domain" description="Soluble ligand binding" evidence="1">
    <location>
        <begin position="66"/>
        <end position="119"/>
    </location>
</feature>
<gene>
    <name evidence="2" type="ORF">UFOPK1541_00516</name>
</gene>
<dbReference type="EMBL" id="CAEZTA010000055">
    <property type="protein sequence ID" value="CAB4555214.1"/>
    <property type="molecule type" value="Genomic_DNA"/>
</dbReference>
<proteinExistence type="predicted"/>
<dbReference type="InterPro" id="IPR051675">
    <property type="entry name" value="Endo/Exo/Phosphatase_dom_1"/>
</dbReference>
<sequence>MNSILENLRNWWSHISFSSPQKRSLMALSAIVVATSAFFVVRGTSQEIQVVAPELTVAESVAEVTVDVAGAVTNPGVYSLPINSRVIDALKAAGDTLKGADVSDINLARIIKDGEQVYIYPPQKGGSSVRVSPQRAKAKQTGPIALNRASAKGLESLDGIGPVLAARIVAYRKVNGPFVNIEDLLKVSGIGTAKFGQFKEKLRV</sequence>
<dbReference type="Gene3D" id="3.10.560.10">
    <property type="entry name" value="Outer membrane lipoprotein wza domain like"/>
    <property type="match status" value="1"/>
</dbReference>
<dbReference type="SUPFAM" id="SSF47781">
    <property type="entry name" value="RuvA domain 2-like"/>
    <property type="match status" value="1"/>
</dbReference>
<dbReference type="Pfam" id="PF10531">
    <property type="entry name" value="SLBB"/>
    <property type="match status" value="1"/>
</dbReference>